<protein>
    <recommendedName>
        <fullName evidence="14">Oligopeptide transporter 5</fullName>
    </recommendedName>
</protein>
<sequence length="754" mass="83894">MGKAASVLSVHEEHSADLSYDPLNEWQDGGNDHPIEEVRLMVDPFDNPNLPVLTVRTWLLGVVSCVLLSFANMFFALRANQLSIGTVCLQIITLPAGRLLAATLPKKDMRLPLTQWSISLNPGPFSIKEHCLITIFAGAGAGCPYAIHILTIVKAFYHRDIHPMAAFMLAQTSQLLGYGWAGIYRKYLVDSPYMWWPGNLVQVALLKALHLKEHRKRGTLTRLQFFLIVFITSLAYHTIPGFLFPSLSCISVLCLIFKKSITIQQIGSGLQGLGIGSLSLDWSTIVGFLGSPLATPATTIFNMMFSYLLGIYVLIPLGYWTNTYNAKRFPIMSSHVFDDSGRSYNTSQIISDGSFTLDAYAIRSYSNINFSIKLVLTYGLGFASLTASIMHVALYYGKDIWMAWNKSKECAEESVQDVHSRLMRNYESVPLWWFHILLVVLIALSIYTCMGFHRQLQLPVWGVLLACGISFFLTLPIGVIMATTNQAPQLTVFTEYVIGLMSPGKPLANLAFKAYGIVSMTQALTLLSDLNLGNYMKIPPKSMFITQLVGTIISTSVYFSTTWILLESVKNICDTTNLPPNSPWTCPGDNVFYTASIVWGLVGTKNMFGKLGRYSNLNYFFIVGALLPIPFWLLNKVYPDIKWLKYMHVPLIVSGVSGISSAHSVNYIMWGTTGILFNYFIYKKYNKWWARHTYICSAALDAGVAFMGIILFSALQAHNIGGIDWWGGIVGDYCKLASCPTDPRVEAPGCPIIS</sequence>
<dbReference type="NCBIfam" id="TIGR00727">
    <property type="entry name" value="ISP4_OPT"/>
    <property type="match status" value="1"/>
</dbReference>
<dbReference type="Proteomes" id="UP000636800">
    <property type="component" value="Chromosome 10"/>
</dbReference>
<dbReference type="GO" id="GO:0016020">
    <property type="term" value="C:membrane"/>
    <property type="evidence" value="ECO:0007669"/>
    <property type="project" value="UniProtKB-SubCell"/>
</dbReference>
<keyword evidence="3" id="KW-0813">Transport</keyword>
<proteinExistence type="inferred from homology"/>
<dbReference type="PANTHER" id="PTHR22601">
    <property type="entry name" value="ISP4 LIKE PROTEIN"/>
    <property type="match status" value="1"/>
</dbReference>
<evidence type="ECO:0000256" key="4">
    <source>
        <dbReference type="ARBA" id="ARBA00022692"/>
    </source>
</evidence>
<evidence type="ECO:0000256" key="2">
    <source>
        <dbReference type="ARBA" id="ARBA00005484"/>
    </source>
</evidence>
<evidence type="ECO:0000256" key="1">
    <source>
        <dbReference type="ARBA" id="ARBA00004141"/>
    </source>
</evidence>
<evidence type="ECO:0008006" key="14">
    <source>
        <dbReference type="Google" id="ProtNLM"/>
    </source>
</evidence>
<dbReference type="InterPro" id="IPR004813">
    <property type="entry name" value="OPT"/>
</dbReference>
<feature type="transmembrane region" description="Helical" evidence="9">
    <location>
        <begin position="300"/>
        <end position="320"/>
    </location>
</feature>
<feature type="transmembrane region" description="Helical" evidence="9">
    <location>
        <begin position="461"/>
        <end position="482"/>
    </location>
</feature>
<evidence type="ECO:0000313" key="12">
    <source>
        <dbReference type="Proteomes" id="UP000636800"/>
    </source>
</evidence>
<comment type="subcellular location">
    <subcellularLocation>
        <location evidence="1">Membrane</location>
        <topology evidence="1">Multi-pass membrane protein</topology>
    </subcellularLocation>
</comment>
<feature type="transmembrane region" description="Helical" evidence="9">
    <location>
        <begin position="694"/>
        <end position="715"/>
    </location>
</feature>
<dbReference type="Proteomes" id="UP000639772">
    <property type="component" value="Chromosome 10"/>
</dbReference>
<comment type="caution">
    <text evidence="11">The sequence shown here is derived from an EMBL/GenBank/DDBJ whole genome shotgun (WGS) entry which is preliminary data.</text>
</comment>
<dbReference type="NCBIfam" id="TIGR00728">
    <property type="entry name" value="OPT_sfam"/>
    <property type="match status" value="1"/>
</dbReference>
<dbReference type="GO" id="GO:0015031">
    <property type="term" value="P:protein transport"/>
    <property type="evidence" value="ECO:0007669"/>
    <property type="project" value="UniProtKB-KW"/>
</dbReference>
<evidence type="ECO:0000313" key="13">
    <source>
        <dbReference type="Proteomes" id="UP000639772"/>
    </source>
</evidence>
<feature type="transmembrane region" description="Helical" evidence="9">
    <location>
        <begin position="617"/>
        <end position="634"/>
    </location>
</feature>
<keyword evidence="6" id="KW-0653">Protein transport</keyword>
<dbReference type="InterPro" id="IPR004648">
    <property type="entry name" value="Oligpept_transpt"/>
</dbReference>
<dbReference type="EMBL" id="JADCNM010000010">
    <property type="protein sequence ID" value="KAG0466045.1"/>
    <property type="molecule type" value="Genomic_DNA"/>
</dbReference>
<keyword evidence="5" id="KW-0571">Peptide transport</keyword>
<dbReference type="Pfam" id="PF03169">
    <property type="entry name" value="OPT"/>
    <property type="match status" value="1"/>
</dbReference>
<gene>
    <name evidence="11" type="ORF">HPP92_020209</name>
    <name evidence="10" type="ORF">HPP92_020562</name>
</gene>
<dbReference type="OrthoDB" id="9986677at2759"/>
<feature type="transmembrane region" description="Helical" evidence="9">
    <location>
        <begin position="375"/>
        <end position="396"/>
    </location>
</feature>
<feature type="transmembrane region" description="Helical" evidence="9">
    <location>
        <begin position="132"/>
        <end position="157"/>
    </location>
</feature>
<evidence type="ECO:0000256" key="6">
    <source>
        <dbReference type="ARBA" id="ARBA00022927"/>
    </source>
</evidence>
<feature type="transmembrane region" description="Helical" evidence="9">
    <location>
        <begin position="219"/>
        <end position="236"/>
    </location>
</feature>
<comment type="similarity">
    <text evidence="2">Belongs to the oligopeptide OPT transporter (TC 2.A.67.1) family.</text>
</comment>
<feature type="transmembrane region" description="Helical" evidence="9">
    <location>
        <begin position="544"/>
        <end position="566"/>
    </location>
</feature>
<evidence type="ECO:0000313" key="11">
    <source>
        <dbReference type="EMBL" id="KAG0466045.1"/>
    </source>
</evidence>
<evidence type="ECO:0000256" key="5">
    <source>
        <dbReference type="ARBA" id="ARBA00022856"/>
    </source>
</evidence>
<keyword evidence="8 9" id="KW-0472">Membrane</keyword>
<feature type="transmembrane region" description="Helical" evidence="9">
    <location>
        <begin position="664"/>
        <end position="682"/>
    </location>
</feature>
<reference evidence="12 13" key="1">
    <citation type="journal article" date="2020" name="Nat. Food">
        <title>A phased Vanilla planifolia genome enables genetic improvement of flavour and production.</title>
        <authorList>
            <person name="Hasing T."/>
            <person name="Tang H."/>
            <person name="Brym M."/>
            <person name="Khazi F."/>
            <person name="Huang T."/>
            <person name="Chambers A.H."/>
        </authorList>
    </citation>
    <scope>NUCLEOTIDE SEQUENCE [LARGE SCALE GENOMIC DNA]</scope>
    <source>
        <tissue evidence="11">Leaf</tissue>
    </source>
</reference>
<keyword evidence="7 9" id="KW-1133">Transmembrane helix</keyword>
<organism evidence="11 13">
    <name type="scientific">Vanilla planifolia</name>
    <name type="common">Vanilla</name>
    <dbReference type="NCBI Taxonomy" id="51239"/>
    <lineage>
        <taxon>Eukaryota</taxon>
        <taxon>Viridiplantae</taxon>
        <taxon>Streptophyta</taxon>
        <taxon>Embryophyta</taxon>
        <taxon>Tracheophyta</taxon>
        <taxon>Spermatophyta</taxon>
        <taxon>Magnoliopsida</taxon>
        <taxon>Liliopsida</taxon>
        <taxon>Asparagales</taxon>
        <taxon>Orchidaceae</taxon>
        <taxon>Vanilloideae</taxon>
        <taxon>Vanilleae</taxon>
        <taxon>Vanilla</taxon>
    </lineage>
</organism>
<feature type="transmembrane region" description="Helical" evidence="9">
    <location>
        <begin position="431"/>
        <end position="449"/>
    </location>
</feature>
<dbReference type="EMBL" id="JADCNL010000010">
    <property type="protein sequence ID" value="KAG0464493.1"/>
    <property type="molecule type" value="Genomic_DNA"/>
</dbReference>
<evidence type="ECO:0000256" key="8">
    <source>
        <dbReference type="ARBA" id="ARBA00023136"/>
    </source>
</evidence>
<name>A0A835UMJ2_VANPL</name>
<keyword evidence="4 9" id="KW-0812">Transmembrane</keyword>
<accession>A0A835UMJ2</accession>
<dbReference type="AlphaFoldDB" id="A0A835UMJ2"/>
<evidence type="ECO:0000256" key="3">
    <source>
        <dbReference type="ARBA" id="ARBA00022448"/>
    </source>
</evidence>
<feature type="transmembrane region" description="Helical" evidence="9">
    <location>
        <begin position="58"/>
        <end position="77"/>
    </location>
</feature>
<evidence type="ECO:0000256" key="7">
    <source>
        <dbReference type="ARBA" id="ARBA00022989"/>
    </source>
</evidence>
<evidence type="ECO:0000256" key="9">
    <source>
        <dbReference type="SAM" id="Phobius"/>
    </source>
</evidence>
<feature type="transmembrane region" description="Helical" evidence="9">
    <location>
        <begin position="84"/>
        <end position="104"/>
    </location>
</feature>
<keyword evidence="12" id="KW-1185">Reference proteome</keyword>
<dbReference type="GO" id="GO:0035673">
    <property type="term" value="F:oligopeptide transmembrane transporter activity"/>
    <property type="evidence" value="ECO:0007669"/>
    <property type="project" value="InterPro"/>
</dbReference>
<evidence type="ECO:0000313" key="10">
    <source>
        <dbReference type="EMBL" id="KAG0464493.1"/>
    </source>
</evidence>